<dbReference type="PANTHER" id="PTHR38695:SF1">
    <property type="entry name" value="AMINO ACID PERMEASE_ SLC12A DOMAIN-CONTAINING PROTEIN"/>
    <property type="match status" value="1"/>
</dbReference>
<evidence type="ECO:0000259" key="3">
    <source>
        <dbReference type="Pfam" id="PF17648"/>
    </source>
</evidence>
<protein>
    <recommendedName>
        <fullName evidence="3">Luciferase domain-containing protein</fullName>
    </recommendedName>
</protein>
<keyword evidence="5" id="KW-1185">Reference proteome</keyword>
<feature type="domain" description="Luciferase" evidence="3">
    <location>
        <begin position="165"/>
        <end position="204"/>
    </location>
</feature>
<keyword evidence="2" id="KW-0472">Membrane</keyword>
<keyword evidence="2" id="KW-1133">Transmembrane helix</keyword>
<feature type="region of interest" description="Disordered" evidence="1">
    <location>
        <begin position="84"/>
        <end position="107"/>
    </location>
</feature>
<dbReference type="PANTHER" id="PTHR38695">
    <property type="entry name" value="AMINO ACID PERMEASE_ SLC12A DOMAIN-CONTAINING PROTEIN"/>
    <property type="match status" value="1"/>
</dbReference>
<dbReference type="Pfam" id="PF17648">
    <property type="entry name" value="Luciferase"/>
    <property type="match status" value="1"/>
</dbReference>
<organism evidence="4 5">
    <name type="scientific">Apiospora rasikravindrae</name>
    <dbReference type="NCBI Taxonomy" id="990691"/>
    <lineage>
        <taxon>Eukaryota</taxon>
        <taxon>Fungi</taxon>
        <taxon>Dikarya</taxon>
        <taxon>Ascomycota</taxon>
        <taxon>Pezizomycotina</taxon>
        <taxon>Sordariomycetes</taxon>
        <taxon>Xylariomycetidae</taxon>
        <taxon>Amphisphaeriales</taxon>
        <taxon>Apiosporaceae</taxon>
        <taxon>Apiospora</taxon>
    </lineage>
</organism>
<feature type="region of interest" description="Disordered" evidence="1">
    <location>
        <begin position="44"/>
        <end position="65"/>
    </location>
</feature>
<dbReference type="Proteomes" id="UP001444661">
    <property type="component" value="Unassembled WGS sequence"/>
</dbReference>
<evidence type="ECO:0000256" key="2">
    <source>
        <dbReference type="SAM" id="Phobius"/>
    </source>
</evidence>
<accession>A0ABR1SLV0</accession>
<proteinExistence type="predicted"/>
<evidence type="ECO:0000256" key="1">
    <source>
        <dbReference type="SAM" id="MobiDB-lite"/>
    </source>
</evidence>
<reference evidence="4 5" key="1">
    <citation type="submission" date="2023-01" db="EMBL/GenBank/DDBJ databases">
        <title>Analysis of 21 Apiospora genomes using comparative genomics revels a genus with tremendous synthesis potential of carbohydrate active enzymes and secondary metabolites.</title>
        <authorList>
            <person name="Sorensen T."/>
        </authorList>
    </citation>
    <scope>NUCLEOTIDE SEQUENCE [LARGE SCALE GENOMIC DNA]</scope>
    <source>
        <strain evidence="4 5">CBS 33761</strain>
    </source>
</reference>
<dbReference type="InterPro" id="IPR040841">
    <property type="entry name" value="Luciferase_dom"/>
</dbReference>
<comment type="caution">
    <text evidence="4">The sequence shown here is derived from an EMBL/GenBank/DDBJ whole genome shotgun (WGS) entry which is preliminary data.</text>
</comment>
<feature type="compositionally biased region" description="Basic and acidic residues" evidence="1">
    <location>
        <begin position="52"/>
        <end position="65"/>
    </location>
</feature>
<feature type="transmembrane region" description="Helical" evidence="2">
    <location>
        <begin position="12"/>
        <end position="30"/>
    </location>
</feature>
<dbReference type="InterPro" id="IPR048273">
    <property type="entry name" value="Luciferase"/>
</dbReference>
<gene>
    <name evidence="4" type="ORF">PG993_010192</name>
</gene>
<evidence type="ECO:0000313" key="4">
    <source>
        <dbReference type="EMBL" id="KAK8035197.1"/>
    </source>
</evidence>
<keyword evidence="2" id="KW-0812">Transmembrane</keyword>
<evidence type="ECO:0000313" key="5">
    <source>
        <dbReference type="Proteomes" id="UP001444661"/>
    </source>
</evidence>
<sequence>MESLKTLPVNHPYLSAAFTVAAPLLALLYADYRAYIAMGPHGLPRQPPGLHHAAEDAPDTKATEKIRPGSGEALERAQRSFLLPVSSSGGNSSSSLASVTSSPRSASSRGCATAAMKRDMNAFLDALAAANGEVLLRGLSRLEGTVPAVQAAEGKAAATVTKETRGEILHVHPADGSTHMVLSLADSRRVIETGWGERHRLSGGGFLPWGYTLGEFWVFVFSEPPFLPFSRGSGFLADMYTLENSLCAER</sequence>
<dbReference type="EMBL" id="JAQQWK010000009">
    <property type="protein sequence ID" value="KAK8035197.1"/>
    <property type="molecule type" value="Genomic_DNA"/>
</dbReference>
<name>A0ABR1SLV0_9PEZI</name>